<evidence type="ECO:0000313" key="18">
    <source>
        <dbReference type="EMBL" id="AFZ70258.1"/>
    </source>
</evidence>
<dbReference type="SUPFAM" id="SSF82114">
    <property type="entry name" value="Riboflavin kinase-like"/>
    <property type="match status" value="1"/>
</dbReference>
<dbReference type="InterPro" id="IPR023602">
    <property type="entry name" value="Riboflavin_kinase_CTP-dep"/>
</dbReference>
<dbReference type="KEGG" id="clg:Calag_0492"/>
<reference evidence="19" key="1">
    <citation type="submission" date="2012-03" db="EMBL/GenBank/DDBJ databases">
        <title>Complete genome of Caldisphaera lagunensis DSM 15908.</title>
        <authorList>
            <person name="Lucas S."/>
            <person name="Copeland A."/>
            <person name="Lapidus A."/>
            <person name="Glavina del Rio T."/>
            <person name="Dalin E."/>
            <person name="Tice H."/>
            <person name="Bruce D."/>
            <person name="Goodwin L."/>
            <person name="Pitluck S."/>
            <person name="Peters L."/>
            <person name="Mikhailova N."/>
            <person name="Teshima H."/>
            <person name="Kyrpides N."/>
            <person name="Mavromatis K."/>
            <person name="Ivanova N."/>
            <person name="Brettin T."/>
            <person name="Detter J.C."/>
            <person name="Han C."/>
            <person name="Larimer F."/>
            <person name="Land M."/>
            <person name="Hauser L."/>
            <person name="Markowitz V."/>
            <person name="Cheng J.-F."/>
            <person name="Hugenholtz P."/>
            <person name="Woyke T."/>
            <person name="Wu D."/>
            <person name="Spring S."/>
            <person name="Schroeder M."/>
            <person name="Brambilla E."/>
            <person name="Klenk H.-P."/>
            <person name="Eisen J.A."/>
        </authorList>
    </citation>
    <scope>NUCLEOTIDE SEQUENCE [LARGE SCALE GENOMIC DNA]</scope>
    <source>
        <strain evidence="19">DSM 15908 / JCM 11604 / IC-154</strain>
    </source>
</reference>
<dbReference type="GO" id="GO:0009398">
    <property type="term" value="P:FMN biosynthetic process"/>
    <property type="evidence" value="ECO:0007669"/>
    <property type="project" value="UniProtKB-UniPathway"/>
</dbReference>
<keyword evidence="8" id="KW-0808">Transferase</keyword>
<proteinExistence type="inferred from homology"/>
<dbReference type="HOGENOM" id="CLU_140165_0_0_2"/>
<name>U3GLC7_CALLD</name>
<dbReference type="GeneID" id="14211752"/>
<evidence type="ECO:0000256" key="11">
    <source>
        <dbReference type="ARBA" id="ARBA00022777"/>
    </source>
</evidence>
<dbReference type="InterPro" id="IPR039063">
    <property type="entry name" value="RibK_CTP-dep"/>
</dbReference>
<dbReference type="EC" id="2.7.1.161" evidence="4"/>
<protein>
    <recommendedName>
        <fullName evidence="5">Riboflavin kinase</fullName>
        <ecNumber evidence="4">2.7.1.161</ecNumber>
    </recommendedName>
    <alternativeName>
        <fullName evidence="14">CTP-dependent riboflavin kinase</fullName>
    </alternativeName>
    <alternativeName>
        <fullName evidence="15">CTP:riboflavin 5'-phosphotransferase</fullName>
    </alternativeName>
    <alternativeName>
        <fullName evidence="13">Flavokinase</fullName>
    </alternativeName>
</protein>
<evidence type="ECO:0000256" key="7">
    <source>
        <dbReference type="ARBA" id="ARBA00022643"/>
    </source>
</evidence>
<dbReference type="eggNOG" id="arCOG01904">
    <property type="taxonomic scope" value="Archaea"/>
</dbReference>
<comment type="similarity">
    <text evidence="3">Belongs to the archaeal riboflavin kinase family.</text>
</comment>
<dbReference type="GO" id="GO:0000166">
    <property type="term" value="F:nucleotide binding"/>
    <property type="evidence" value="ECO:0007669"/>
    <property type="project" value="UniProtKB-KW"/>
</dbReference>
<evidence type="ECO:0000256" key="2">
    <source>
        <dbReference type="ARBA" id="ARBA00005219"/>
    </source>
</evidence>
<evidence type="ECO:0000256" key="4">
    <source>
        <dbReference type="ARBA" id="ARBA00011987"/>
    </source>
</evidence>
<evidence type="ECO:0000256" key="15">
    <source>
        <dbReference type="ARBA" id="ARBA00033116"/>
    </source>
</evidence>
<evidence type="ECO:0000313" key="19">
    <source>
        <dbReference type="Proteomes" id="UP000010469"/>
    </source>
</evidence>
<dbReference type="InParanoid" id="U3GLC7"/>
<dbReference type="AlphaFoldDB" id="U3GLC7"/>
<dbReference type="Pfam" id="PF01982">
    <property type="entry name" value="CTP-dep_RFKase"/>
    <property type="match status" value="1"/>
</dbReference>
<evidence type="ECO:0000256" key="13">
    <source>
        <dbReference type="ARBA" id="ARBA00029789"/>
    </source>
</evidence>
<dbReference type="OrthoDB" id="30955at2157"/>
<keyword evidence="7" id="KW-0288">FMN</keyword>
<keyword evidence="19" id="KW-1185">Reference proteome</keyword>
<evidence type="ECO:0000256" key="10">
    <source>
        <dbReference type="ARBA" id="ARBA00022741"/>
    </source>
</evidence>
<keyword evidence="6" id="KW-0285">Flavoprotein</keyword>
<comment type="cofactor">
    <cofactor evidence="1">
        <name>Mg(2+)</name>
        <dbReference type="ChEBI" id="CHEBI:18420"/>
    </cofactor>
</comment>
<evidence type="ECO:0000256" key="12">
    <source>
        <dbReference type="ARBA" id="ARBA00022842"/>
    </source>
</evidence>
<keyword evidence="9" id="KW-0479">Metal-binding</keyword>
<dbReference type="STRING" id="1056495.Calag_0492"/>
<evidence type="ECO:0000256" key="6">
    <source>
        <dbReference type="ARBA" id="ARBA00022630"/>
    </source>
</evidence>
<dbReference type="RefSeq" id="WP_015232156.1">
    <property type="nucleotide sequence ID" value="NC_019791.1"/>
</dbReference>
<dbReference type="FunCoup" id="U3GLC7">
    <property type="interactions" value="7"/>
</dbReference>
<dbReference type="InterPro" id="IPR023465">
    <property type="entry name" value="Riboflavin_kinase_dom_sf"/>
</dbReference>
<dbReference type="GO" id="GO:0046872">
    <property type="term" value="F:metal ion binding"/>
    <property type="evidence" value="ECO:0007669"/>
    <property type="project" value="UniProtKB-KW"/>
</dbReference>
<evidence type="ECO:0000256" key="3">
    <source>
        <dbReference type="ARBA" id="ARBA00006428"/>
    </source>
</evidence>
<dbReference type="Proteomes" id="UP000010469">
    <property type="component" value="Chromosome"/>
</dbReference>
<dbReference type="GO" id="GO:0008531">
    <property type="term" value="F:riboflavin kinase activity"/>
    <property type="evidence" value="ECO:0007669"/>
    <property type="project" value="InterPro"/>
</dbReference>
<accession>U3GLC7</accession>
<dbReference type="PANTHER" id="PTHR40706:SF1">
    <property type="entry name" value="RIBOFLAVIN KINASE"/>
    <property type="match status" value="1"/>
</dbReference>
<dbReference type="EMBL" id="CP003378">
    <property type="protein sequence ID" value="AFZ70258.1"/>
    <property type="molecule type" value="Genomic_DNA"/>
</dbReference>
<keyword evidence="11" id="KW-0418">Kinase</keyword>
<evidence type="ECO:0000256" key="16">
    <source>
        <dbReference type="ARBA" id="ARBA00047857"/>
    </source>
</evidence>
<evidence type="ECO:0000256" key="1">
    <source>
        <dbReference type="ARBA" id="ARBA00001946"/>
    </source>
</evidence>
<evidence type="ECO:0000256" key="14">
    <source>
        <dbReference type="ARBA" id="ARBA00030544"/>
    </source>
</evidence>
<dbReference type="GO" id="GO:0009231">
    <property type="term" value="P:riboflavin biosynthetic process"/>
    <property type="evidence" value="ECO:0007669"/>
    <property type="project" value="InterPro"/>
</dbReference>
<dbReference type="PANTHER" id="PTHR40706">
    <property type="entry name" value="RIBOFLAVIN KINASE"/>
    <property type="match status" value="1"/>
</dbReference>
<keyword evidence="10" id="KW-0547">Nucleotide-binding</keyword>
<evidence type="ECO:0000259" key="17">
    <source>
        <dbReference type="Pfam" id="PF01982"/>
    </source>
</evidence>
<evidence type="ECO:0000256" key="9">
    <source>
        <dbReference type="ARBA" id="ARBA00022723"/>
    </source>
</evidence>
<organism evidence="18 19">
    <name type="scientific">Caldisphaera lagunensis (strain DSM 15908 / JCM 11604 / ANMR 0165 / IC-154)</name>
    <dbReference type="NCBI Taxonomy" id="1056495"/>
    <lineage>
        <taxon>Archaea</taxon>
        <taxon>Thermoproteota</taxon>
        <taxon>Thermoprotei</taxon>
        <taxon>Acidilobales</taxon>
        <taxon>Caldisphaeraceae</taxon>
        <taxon>Caldisphaera</taxon>
    </lineage>
</organism>
<evidence type="ECO:0000256" key="5">
    <source>
        <dbReference type="ARBA" id="ARBA00017394"/>
    </source>
</evidence>
<gene>
    <name evidence="18" type="ordered locus">Calag_0492</name>
</gene>
<keyword evidence="12" id="KW-0460">Magnesium</keyword>
<dbReference type="Gene3D" id="2.40.30.30">
    <property type="entry name" value="Riboflavin kinase-like"/>
    <property type="match status" value="1"/>
</dbReference>
<dbReference type="UniPathway" id="UPA00276">
    <property type="reaction ID" value="UER00929"/>
</dbReference>
<feature type="domain" description="Riboflavin kinase" evidence="17">
    <location>
        <begin position="10"/>
        <end position="129"/>
    </location>
</feature>
<sequence length="132" mass="15150">MCKKTFKAKVFSGKNEGEFFVSLYSKNIKNKLGFIPYPGTLNAKLISDVEEFNQCLLKSKMIIIDPPNIPNTKFGRVYAYPILIFNSLNSYILRPEITIYNKEVIEIISDKKLRDLLNINDGSIIEINILIE</sequence>
<comment type="pathway">
    <text evidence="2">Cofactor biosynthesis; FMN biosynthesis; FMN from riboflavin (CTP route): step 1/1.</text>
</comment>
<evidence type="ECO:0000256" key="8">
    <source>
        <dbReference type="ARBA" id="ARBA00022679"/>
    </source>
</evidence>
<comment type="catalytic activity">
    <reaction evidence="16">
        <text>riboflavin + CTP = CDP + FMN + H(+)</text>
        <dbReference type="Rhea" id="RHEA:25021"/>
        <dbReference type="ChEBI" id="CHEBI:15378"/>
        <dbReference type="ChEBI" id="CHEBI:37563"/>
        <dbReference type="ChEBI" id="CHEBI:57986"/>
        <dbReference type="ChEBI" id="CHEBI:58069"/>
        <dbReference type="ChEBI" id="CHEBI:58210"/>
        <dbReference type="EC" id="2.7.1.161"/>
    </reaction>
</comment>